<feature type="compositionally biased region" description="Acidic residues" evidence="1">
    <location>
        <begin position="149"/>
        <end position="167"/>
    </location>
</feature>
<dbReference type="HOGENOM" id="CLU_1518792_0_0_1"/>
<feature type="region of interest" description="Disordered" evidence="1">
    <location>
        <begin position="117"/>
        <end position="177"/>
    </location>
</feature>
<evidence type="ECO:0000313" key="3">
    <source>
        <dbReference type="Proteomes" id="UP000054279"/>
    </source>
</evidence>
<dbReference type="EMBL" id="KN837474">
    <property type="protein sequence ID" value="KIJ24595.1"/>
    <property type="molecule type" value="Genomic_DNA"/>
</dbReference>
<evidence type="ECO:0000256" key="1">
    <source>
        <dbReference type="SAM" id="MobiDB-lite"/>
    </source>
</evidence>
<dbReference type="Proteomes" id="UP000054279">
    <property type="component" value="Unassembled WGS sequence"/>
</dbReference>
<gene>
    <name evidence="2" type="ORF">M422DRAFT_274591</name>
</gene>
<dbReference type="AlphaFoldDB" id="A0A0C9UHA6"/>
<reference evidence="2 3" key="1">
    <citation type="submission" date="2014-06" db="EMBL/GenBank/DDBJ databases">
        <title>Evolutionary Origins and Diversification of the Mycorrhizal Mutualists.</title>
        <authorList>
            <consortium name="DOE Joint Genome Institute"/>
            <consortium name="Mycorrhizal Genomics Consortium"/>
            <person name="Kohler A."/>
            <person name="Kuo A."/>
            <person name="Nagy L.G."/>
            <person name="Floudas D."/>
            <person name="Copeland A."/>
            <person name="Barry K.W."/>
            <person name="Cichocki N."/>
            <person name="Veneault-Fourrey C."/>
            <person name="LaButti K."/>
            <person name="Lindquist E.A."/>
            <person name="Lipzen A."/>
            <person name="Lundell T."/>
            <person name="Morin E."/>
            <person name="Murat C."/>
            <person name="Riley R."/>
            <person name="Ohm R."/>
            <person name="Sun H."/>
            <person name="Tunlid A."/>
            <person name="Henrissat B."/>
            <person name="Grigoriev I.V."/>
            <person name="Hibbett D.S."/>
            <person name="Martin F."/>
        </authorList>
    </citation>
    <scope>NUCLEOTIDE SEQUENCE [LARGE SCALE GENOMIC DNA]</scope>
    <source>
        <strain evidence="2 3">SS14</strain>
    </source>
</reference>
<keyword evidence="3" id="KW-1185">Reference proteome</keyword>
<feature type="compositionally biased region" description="Basic and acidic residues" evidence="1">
    <location>
        <begin position="168"/>
        <end position="177"/>
    </location>
</feature>
<sequence>MELVRSFSLFRESPQQPGLISILRFMCVLVTYQAYHDVPADLEVDKRNMQEGTADAFGNGRVPVPWQKRFFTGRLRMDAVLWLIFSGKTLQRCLDQFQSTKNVRFASHSTSLIVIMSDDGPAVPEPNYEVGDNPAEDNNDENGPPQSHDDEDEIPKDDPVENNDDEEGPPKPDDEEE</sequence>
<accession>A0A0C9UHA6</accession>
<proteinExistence type="predicted"/>
<protein>
    <submittedName>
        <fullName evidence="2">Uncharacterized protein</fullName>
    </submittedName>
</protein>
<name>A0A0C9UHA6_SPHS4</name>
<organism evidence="2 3">
    <name type="scientific">Sphaerobolus stellatus (strain SS14)</name>
    <dbReference type="NCBI Taxonomy" id="990650"/>
    <lineage>
        <taxon>Eukaryota</taxon>
        <taxon>Fungi</taxon>
        <taxon>Dikarya</taxon>
        <taxon>Basidiomycota</taxon>
        <taxon>Agaricomycotina</taxon>
        <taxon>Agaricomycetes</taxon>
        <taxon>Phallomycetidae</taxon>
        <taxon>Geastrales</taxon>
        <taxon>Sphaerobolaceae</taxon>
        <taxon>Sphaerobolus</taxon>
    </lineage>
</organism>
<evidence type="ECO:0000313" key="2">
    <source>
        <dbReference type="EMBL" id="KIJ24595.1"/>
    </source>
</evidence>